<dbReference type="SUPFAM" id="SSF49562">
    <property type="entry name" value="C2 domain (Calcium/lipid-binding domain, CaLB)"/>
    <property type="match status" value="5"/>
</dbReference>
<evidence type="ECO:0000256" key="3">
    <source>
        <dbReference type="SAM" id="MobiDB-lite"/>
    </source>
</evidence>
<dbReference type="PROSITE" id="PS50004">
    <property type="entry name" value="C2"/>
    <property type="match status" value="5"/>
</dbReference>
<protein>
    <recommendedName>
        <fullName evidence="4">C2 domain-containing protein</fullName>
    </recommendedName>
</protein>
<name>A0A0S4J6G6_BODSA</name>
<organism evidence="5 6">
    <name type="scientific">Bodo saltans</name>
    <name type="common">Flagellated protozoan</name>
    <dbReference type="NCBI Taxonomy" id="75058"/>
    <lineage>
        <taxon>Eukaryota</taxon>
        <taxon>Discoba</taxon>
        <taxon>Euglenozoa</taxon>
        <taxon>Kinetoplastea</taxon>
        <taxon>Metakinetoplastina</taxon>
        <taxon>Eubodonida</taxon>
        <taxon>Bodonidae</taxon>
        <taxon>Bodo</taxon>
    </lineage>
</organism>
<feature type="domain" description="C2" evidence="4">
    <location>
        <begin position="1"/>
        <end position="104"/>
    </location>
</feature>
<evidence type="ECO:0000256" key="2">
    <source>
        <dbReference type="ARBA" id="ARBA00022837"/>
    </source>
</evidence>
<feature type="region of interest" description="Disordered" evidence="3">
    <location>
        <begin position="609"/>
        <end position="644"/>
    </location>
</feature>
<dbReference type="InterPro" id="IPR000008">
    <property type="entry name" value="C2_dom"/>
</dbReference>
<dbReference type="PANTHER" id="PTHR45911">
    <property type="entry name" value="C2 DOMAIN-CONTAINING PROTEIN"/>
    <property type="match status" value="1"/>
</dbReference>
<feature type="region of interest" description="Disordered" evidence="3">
    <location>
        <begin position="1350"/>
        <end position="1373"/>
    </location>
</feature>
<feature type="region of interest" description="Disordered" evidence="3">
    <location>
        <begin position="665"/>
        <end position="686"/>
    </location>
</feature>
<dbReference type="EMBL" id="CYKH01000936">
    <property type="protein sequence ID" value="CUG69934.1"/>
    <property type="molecule type" value="Genomic_DNA"/>
</dbReference>
<feature type="domain" description="C2" evidence="4">
    <location>
        <begin position="1232"/>
        <end position="1343"/>
    </location>
</feature>
<feature type="compositionally biased region" description="Polar residues" evidence="3">
    <location>
        <begin position="1350"/>
        <end position="1363"/>
    </location>
</feature>
<evidence type="ECO:0000313" key="6">
    <source>
        <dbReference type="Proteomes" id="UP000051952"/>
    </source>
</evidence>
<feature type="region of interest" description="Disordered" evidence="3">
    <location>
        <begin position="528"/>
        <end position="591"/>
    </location>
</feature>
<dbReference type="VEuPathDB" id="TriTrypDB:BSAL_83495"/>
<feature type="compositionally biased region" description="Low complexity" evidence="3">
    <location>
        <begin position="715"/>
        <end position="725"/>
    </location>
</feature>
<keyword evidence="1" id="KW-0479">Metal-binding</keyword>
<feature type="compositionally biased region" description="Low complexity" evidence="3">
    <location>
        <begin position="1621"/>
        <end position="1631"/>
    </location>
</feature>
<feature type="compositionally biased region" description="Basic and acidic residues" evidence="3">
    <location>
        <begin position="528"/>
        <end position="551"/>
    </location>
</feature>
<feature type="compositionally biased region" description="Polar residues" evidence="3">
    <location>
        <begin position="1637"/>
        <end position="1646"/>
    </location>
</feature>
<dbReference type="Gene3D" id="2.60.40.150">
    <property type="entry name" value="C2 domain"/>
    <property type="match status" value="5"/>
</dbReference>
<evidence type="ECO:0000259" key="4">
    <source>
        <dbReference type="PROSITE" id="PS50004"/>
    </source>
</evidence>
<keyword evidence="2" id="KW-0106">Calcium</keyword>
<feature type="domain" description="C2" evidence="4">
    <location>
        <begin position="356"/>
        <end position="477"/>
    </location>
</feature>
<feature type="compositionally biased region" description="Polar residues" evidence="3">
    <location>
        <begin position="1464"/>
        <end position="1479"/>
    </location>
</feature>
<feature type="compositionally biased region" description="Polar residues" evidence="3">
    <location>
        <begin position="1609"/>
        <end position="1620"/>
    </location>
</feature>
<dbReference type="OrthoDB" id="5973539at2759"/>
<gene>
    <name evidence="5" type="ORF">BSAL_83495</name>
</gene>
<dbReference type="GO" id="GO:0016020">
    <property type="term" value="C:membrane"/>
    <property type="evidence" value="ECO:0007669"/>
    <property type="project" value="TreeGrafter"/>
</dbReference>
<dbReference type="GO" id="GO:0005509">
    <property type="term" value="F:calcium ion binding"/>
    <property type="evidence" value="ECO:0007669"/>
    <property type="project" value="TreeGrafter"/>
</dbReference>
<dbReference type="PANTHER" id="PTHR45911:SF4">
    <property type="entry name" value="MULTIPLE C2 AND TRANSMEMBRANE DOMAIN-CONTAINING PROTEIN"/>
    <property type="match status" value="1"/>
</dbReference>
<evidence type="ECO:0000256" key="1">
    <source>
        <dbReference type="ARBA" id="ARBA00022723"/>
    </source>
</evidence>
<keyword evidence="6" id="KW-1185">Reference proteome</keyword>
<dbReference type="CDD" id="cd00030">
    <property type="entry name" value="C2"/>
    <property type="match status" value="4"/>
</dbReference>
<feature type="region of interest" description="Disordered" evidence="3">
    <location>
        <begin position="1609"/>
        <end position="1646"/>
    </location>
</feature>
<dbReference type="SMART" id="SM00239">
    <property type="entry name" value="C2"/>
    <property type="match status" value="6"/>
</dbReference>
<sequence>MRNVYISALRGENLIPQDGKTCDPYIEIRIGDHSAKTEKQTQNHIDPKFTELSGFFFPWDGVSAMPAVEFFGWDYDYIGFDDFIGYARVPLHKSMLNSGSEIKVRLGIRDDGDKKLLNQYGTLGNLYFCLTDSPPAIGGTKVSPPGDALRNPQPRALSPTTAGGHQMYPTNPNNPHSVMNHQRLSTLEPGQKDIFVSNRIQRNSAVLGGGGGGSMAPDFAISSITLEGIPIKDGTPVFVVMHFLEDEEWRTNPVPAQRGFAQWMNLQFDVTKAFGQSLLRFSVVRRDEHGQLRTVVSGNSSPHPNTVGHETKILCVPPDQTFKQQTESSWGTITYFISNRQQLLRQQQPTPLTTSQAHPKHIDLFAVPPPPGGMYLRIIGATDLLPLDYNEDPDPFVVAHWDNGSSKGVQEVFRTQTLKSVKDPVWDEVQEVRNISRSAQKIVFTVFDQDPHGLDFAGTCEFDFLLCDPVGSFTFALYSRRDDPEVGVQDDATLRHFGREDFGTLTIEWNIDPAVQDRHQRALEEREYNNRALQHQRDGEEVYRSPLDPHHKQPQTHHTVATPPPHYLQPQQQHQQQPVANNNYNNPNTANARLKAHQPGALSGDFIAQPQQQQQQQYQQQQQQYAQHQQPQHQANPSAGPYPIQYAHDQHAQQNRQQAVVLLPPSTAQQQQQQPTSGYAPQVRPNGELVGRRFGERPIVPTSRAASPPPPNGPPQRQQQQQQGQLVRARQPAPPVSTGHGGVLVLTVLSIANINTRDGIAPYVRITYEDESKDNCAPDLAVVSEAVWNFKTEFYVADVSGGPQQLPPQQQQRKFVTLELCDGRNHSVYGAATIEVARQAHRSRNIVLPLFAPSGLSRPTTGASPPQIQQRGQQQQPQQFQVAELSCMIALNPVTLPRDIPINASAMLELTVVGAKSLNNSNKPNHHLHTNPYAIVIVQSRELGKIEYRSDVVQNSKHPKWFFSIPKRPVAPSDSVIVSIWDKDQDNFDDFLGQARFSVGTLVQSAATIELPLEGRPDARGGMMAGSATSRDASGLYGPIGGAGGQPQHQTHSTSSAVTTAKEGAYGSVTIEWAVTQQPTHNANDADSSAPHVVEVAVIEASHLARSQHNIAVVQLSVDERGSFSDQQQPFTRPVSKQSPRWDQTFVVQTIGTNTDIRFTVWDEVGRSGTFLGECVLATSSLKRAKERSETYTLQLRPRQDARYSRDDLALLNSSLNGLGSLIVEARIFSMQEYERRQREALRKQGKKYQLILQVAGTADIGPHGSYFVTIAAGGEERTSQVEVGTNVHFRNNFNFELHNPTEMVVLSLYSRSNIGRDMLVGDVAFPVKPPSAYETKPDEAWLTLRQSAGSAPQIMQQQQRSPARSGPYGYPSAQQQTALVGANNNINNGLGQPPRVFIRWRTFPDTTPAQGHGGDGLVALASPDGPMPTTVSELQQELRKAREDMLNMSSSHRGGAGHEVSPYHQQQQMRAHTPTNRQHSSRPFHVSVYISMNSQLMTVVGTEDSTARDVLQYCIAQLNTFDHAALLSAGGALSNQFSLSFRGQTFDSNDILSKYVSEKDVVLLGPFNGNQNQNSVQQQQRSPNVRELTQQYHYQQQQSIQRDTYTAPTTISNHNNTSYQQQQLQSLNNSRDVQQHHSTAPSSGQIEYINTRVLHRLQAGESSTLQTATIFLTTKESIQSSNVSWLVALCTQHRVAGFCHSDIDEDDGGRIRTQFLIQSDPRAIVGLLSDVFARNPFSDFSLICD</sequence>
<evidence type="ECO:0000313" key="5">
    <source>
        <dbReference type="EMBL" id="CUG69934.1"/>
    </source>
</evidence>
<feature type="compositionally biased region" description="Low complexity" evidence="3">
    <location>
        <begin position="609"/>
        <end position="634"/>
    </location>
</feature>
<feature type="region of interest" description="Disordered" evidence="3">
    <location>
        <begin position="144"/>
        <end position="180"/>
    </location>
</feature>
<feature type="region of interest" description="Disordered" evidence="3">
    <location>
        <begin position="1451"/>
        <end position="1481"/>
    </location>
</feature>
<reference evidence="6" key="1">
    <citation type="submission" date="2015-09" db="EMBL/GenBank/DDBJ databases">
        <authorList>
            <consortium name="Pathogen Informatics"/>
        </authorList>
    </citation>
    <scope>NUCLEOTIDE SEQUENCE [LARGE SCALE GENOMIC DNA]</scope>
    <source>
        <strain evidence="6">Lake Konstanz</strain>
    </source>
</reference>
<feature type="domain" description="C2" evidence="4">
    <location>
        <begin position="1075"/>
        <end position="1192"/>
    </location>
</feature>
<dbReference type="InterPro" id="IPR035892">
    <property type="entry name" value="C2_domain_sf"/>
</dbReference>
<feature type="compositionally biased region" description="Low complexity" evidence="3">
    <location>
        <begin position="568"/>
        <end position="591"/>
    </location>
</feature>
<feature type="domain" description="C2" evidence="4">
    <location>
        <begin position="888"/>
        <end position="1013"/>
    </location>
</feature>
<proteinExistence type="predicted"/>
<accession>A0A0S4J6G6</accession>
<feature type="region of interest" description="Disordered" evidence="3">
    <location>
        <begin position="699"/>
        <end position="739"/>
    </location>
</feature>
<feature type="compositionally biased region" description="Low complexity" evidence="3">
    <location>
        <begin position="865"/>
        <end position="876"/>
    </location>
</feature>
<feature type="compositionally biased region" description="Polar residues" evidence="3">
    <location>
        <begin position="158"/>
        <end position="180"/>
    </location>
</feature>
<dbReference type="Proteomes" id="UP000051952">
    <property type="component" value="Unassembled WGS sequence"/>
</dbReference>
<dbReference type="Pfam" id="PF00168">
    <property type="entry name" value="C2"/>
    <property type="match status" value="5"/>
</dbReference>
<feature type="region of interest" description="Disordered" evidence="3">
    <location>
        <begin position="856"/>
        <end position="876"/>
    </location>
</feature>